<dbReference type="GO" id="GO:0032259">
    <property type="term" value="P:methylation"/>
    <property type="evidence" value="ECO:0007669"/>
    <property type="project" value="UniProtKB-KW"/>
</dbReference>
<dbReference type="EC" id="2.1.1.261" evidence="7"/>
<name>A0A9Q8LHW9_PASFU</name>
<evidence type="ECO:0000256" key="9">
    <source>
        <dbReference type="SAM" id="MobiDB-lite"/>
    </source>
</evidence>
<dbReference type="EMBL" id="CP090167">
    <property type="protein sequence ID" value="UJO17795.1"/>
    <property type="molecule type" value="Genomic_DNA"/>
</dbReference>
<feature type="domain" description="Histidine-specific methyltransferase SAM-dependent" evidence="10">
    <location>
        <begin position="45"/>
        <end position="352"/>
    </location>
</feature>
<evidence type="ECO:0000256" key="3">
    <source>
        <dbReference type="ARBA" id="ARBA00011738"/>
    </source>
</evidence>
<dbReference type="AlphaFoldDB" id="A0A9Q8LHW9"/>
<reference evidence="11" key="2">
    <citation type="journal article" date="2022" name="Microb. Genom.">
        <title>A chromosome-scale genome assembly of the tomato pathogen Cladosporium fulvum reveals a compartmentalized genome architecture and the presence of a dispensable chromosome.</title>
        <authorList>
            <person name="Zaccaron A.Z."/>
            <person name="Chen L.H."/>
            <person name="Samaras A."/>
            <person name="Stergiopoulos I."/>
        </authorList>
    </citation>
    <scope>NUCLEOTIDE SEQUENCE</scope>
    <source>
        <strain evidence="11">Race5_Kim</strain>
    </source>
</reference>
<gene>
    <name evidence="11" type="ORF">CLAFUR5_06565</name>
</gene>
<comment type="catalytic activity">
    <reaction evidence="8">
        <text>4-(3-methylbut-2-enyl)-L-tryptophan + S-adenosyl-L-methionine = 4-(3-methylbut-2-enyl)-L-abrine + S-adenosyl-L-homocysteine + H(+)</text>
        <dbReference type="Rhea" id="RHEA:34435"/>
        <dbReference type="ChEBI" id="CHEBI:15378"/>
        <dbReference type="ChEBI" id="CHEBI:57856"/>
        <dbReference type="ChEBI" id="CHEBI:58209"/>
        <dbReference type="ChEBI" id="CHEBI:59789"/>
        <dbReference type="ChEBI" id="CHEBI:67248"/>
        <dbReference type="EC" id="2.1.1.261"/>
    </reaction>
</comment>
<evidence type="ECO:0000256" key="2">
    <source>
        <dbReference type="ARBA" id="ARBA00008361"/>
    </source>
</evidence>
<dbReference type="GO" id="GO:0009820">
    <property type="term" value="P:alkaloid metabolic process"/>
    <property type="evidence" value="ECO:0007669"/>
    <property type="project" value="UniProtKB-KW"/>
</dbReference>
<dbReference type="PANTHER" id="PTHR43397">
    <property type="entry name" value="ERGOTHIONEINE BIOSYNTHESIS PROTEIN 1"/>
    <property type="match status" value="1"/>
</dbReference>
<evidence type="ECO:0000313" key="11">
    <source>
        <dbReference type="EMBL" id="UJO17795.1"/>
    </source>
</evidence>
<dbReference type="InterPro" id="IPR017804">
    <property type="entry name" value="MeTrfase_EgtD-like"/>
</dbReference>
<evidence type="ECO:0000259" key="10">
    <source>
        <dbReference type="Pfam" id="PF10017"/>
    </source>
</evidence>
<sequence>MQYIGKHPFPIASWPLARSKSGKYSTDIKDIRPGGQRFDPAKPLRDGLRKPDGNGQRSFDKLFLRGQQGNKDFDQNIDSPDSHLQDAEIELLPSHSAELAETLPAGTTLLEPGSRSLRRTNLILQAIDSQHKIVDYYALDLDQNELEQFLRELDPGRFKYIRCHGLIGTHDDARAWITKYENKQRPISVLSLGSAIGSMVRSEASKFWLEWSGALRKNGDQRDCHIIIAIDSCKGGGKVSKAFRDEEGRSARFTANVLDRANRQLGKQIFQHEDWTQQGEWEAESGRHSQYLVPQRDIDFEGTTLVKGERILVSHSHRYDDAEKQRLWEDVQLKEVRRYMNANESYGLHVLSLRSS</sequence>
<feature type="compositionally biased region" description="Basic and acidic residues" evidence="9">
    <location>
        <begin position="39"/>
        <end position="59"/>
    </location>
</feature>
<keyword evidence="4" id="KW-0017">Alkaloid metabolism</keyword>
<dbReference type="KEGG" id="ffu:CLAFUR5_06565"/>
<dbReference type="GeneID" id="71986443"/>
<evidence type="ECO:0000256" key="1">
    <source>
        <dbReference type="ARBA" id="ARBA00005107"/>
    </source>
</evidence>
<proteinExistence type="inferred from homology"/>
<dbReference type="InterPro" id="IPR019257">
    <property type="entry name" value="MeTrfase_dom"/>
</dbReference>
<dbReference type="PANTHER" id="PTHR43397:SF1">
    <property type="entry name" value="ERGOTHIONEINE BIOSYNTHESIS PROTEIN 1"/>
    <property type="match status" value="1"/>
</dbReference>
<evidence type="ECO:0000256" key="4">
    <source>
        <dbReference type="ARBA" id="ARBA00022589"/>
    </source>
</evidence>
<dbReference type="GO" id="GO:0008168">
    <property type="term" value="F:methyltransferase activity"/>
    <property type="evidence" value="ECO:0007669"/>
    <property type="project" value="UniProtKB-KW"/>
</dbReference>
<dbReference type="Pfam" id="PF10017">
    <property type="entry name" value="Methyltransf_33"/>
    <property type="match status" value="1"/>
</dbReference>
<evidence type="ECO:0000313" key="12">
    <source>
        <dbReference type="Proteomes" id="UP000756132"/>
    </source>
</evidence>
<dbReference type="Gene3D" id="3.40.50.150">
    <property type="entry name" value="Vaccinia Virus protein VP39"/>
    <property type="match status" value="1"/>
</dbReference>
<dbReference type="InterPro" id="IPR029063">
    <property type="entry name" value="SAM-dependent_MTases_sf"/>
</dbReference>
<evidence type="ECO:0000256" key="6">
    <source>
        <dbReference type="ARBA" id="ARBA00022679"/>
    </source>
</evidence>
<keyword evidence="12" id="KW-1185">Reference proteome</keyword>
<comment type="pathway">
    <text evidence="1">Alkaloid biosynthesis; ergot alkaloid biosynthesis.</text>
</comment>
<dbReference type="OrthoDB" id="659at2759"/>
<dbReference type="InterPro" id="IPR017805">
    <property type="entry name" value="SAM_MeTrfase_EasF-type_put"/>
</dbReference>
<evidence type="ECO:0000256" key="5">
    <source>
        <dbReference type="ARBA" id="ARBA00022603"/>
    </source>
</evidence>
<keyword evidence="5" id="KW-0489">Methyltransferase</keyword>
<keyword evidence="6" id="KW-0808">Transferase</keyword>
<dbReference type="RefSeq" id="XP_047762161.1">
    <property type="nucleotide sequence ID" value="XM_047905713.1"/>
</dbReference>
<feature type="region of interest" description="Disordered" evidence="9">
    <location>
        <begin position="20"/>
        <end position="59"/>
    </location>
</feature>
<accession>A0A9Q8LHW9</accession>
<dbReference type="OMA" id="RVEMHLV"/>
<dbReference type="InterPro" id="IPR051128">
    <property type="entry name" value="EgtD_Methyltrsf_superfamily"/>
</dbReference>
<organism evidence="11 12">
    <name type="scientific">Passalora fulva</name>
    <name type="common">Tomato leaf mold</name>
    <name type="synonym">Cladosporium fulvum</name>
    <dbReference type="NCBI Taxonomy" id="5499"/>
    <lineage>
        <taxon>Eukaryota</taxon>
        <taxon>Fungi</taxon>
        <taxon>Dikarya</taxon>
        <taxon>Ascomycota</taxon>
        <taxon>Pezizomycotina</taxon>
        <taxon>Dothideomycetes</taxon>
        <taxon>Dothideomycetidae</taxon>
        <taxon>Mycosphaerellales</taxon>
        <taxon>Mycosphaerellaceae</taxon>
        <taxon>Fulvia</taxon>
    </lineage>
</organism>
<reference evidence="11" key="1">
    <citation type="submission" date="2021-12" db="EMBL/GenBank/DDBJ databases">
        <authorList>
            <person name="Zaccaron A."/>
            <person name="Stergiopoulos I."/>
        </authorList>
    </citation>
    <scope>NUCLEOTIDE SEQUENCE</scope>
    <source>
        <strain evidence="11">Race5_Kim</strain>
    </source>
</reference>
<dbReference type="PIRSF" id="PIRSF018005">
    <property type="entry name" value="UCP018005"/>
    <property type="match status" value="1"/>
</dbReference>
<evidence type="ECO:0000256" key="7">
    <source>
        <dbReference type="ARBA" id="ARBA00039094"/>
    </source>
</evidence>
<protein>
    <recommendedName>
        <fullName evidence="7">4-dimethylallyltryptophan N-methyltransferase</fullName>
        <ecNumber evidence="7">2.1.1.261</ecNumber>
    </recommendedName>
</protein>
<comment type="similarity">
    <text evidence="2">Belongs to the methyltransferase superfamily.</text>
</comment>
<dbReference type="Proteomes" id="UP000756132">
    <property type="component" value="Chromosome 5"/>
</dbReference>
<dbReference type="NCBIfam" id="TIGR03439">
    <property type="entry name" value="methyl_EasF"/>
    <property type="match status" value="1"/>
</dbReference>
<comment type="subunit">
    <text evidence="3">Homodimer.</text>
</comment>
<evidence type="ECO:0000256" key="8">
    <source>
        <dbReference type="ARBA" id="ARBA00049425"/>
    </source>
</evidence>